<accession>A0A8J5RJB5</accession>
<sequence length="68" mass="7494">MILLVSTMVRRLAAWQTLRHRVMLLVLPEHQPVRLGCQVAENGRALESAHDVVTHECAPAPGQSPCKA</sequence>
<dbReference type="Proteomes" id="UP000729402">
    <property type="component" value="Unassembled WGS sequence"/>
</dbReference>
<evidence type="ECO:0000313" key="1">
    <source>
        <dbReference type="EMBL" id="KAG8047857.1"/>
    </source>
</evidence>
<keyword evidence="2" id="KW-1185">Reference proteome</keyword>
<comment type="caution">
    <text evidence="1">The sequence shown here is derived from an EMBL/GenBank/DDBJ whole genome shotgun (WGS) entry which is preliminary data.</text>
</comment>
<name>A0A8J5RJB5_ZIZPA</name>
<proteinExistence type="predicted"/>
<evidence type="ECO:0000313" key="2">
    <source>
        <dbReference type="Proteomes" id="UP000729402"/>
    </source>
</evidence>
<protein>
    <submittedName>
        <fullName evidence="1">Uncharacterized protein</fullName>
    </submittedName>
</protein>
<dbReference type="AlphaFoldDB" id="A0A8J5RJB5"/>
<organism evidence="1 2">
    <name type="scientific">Zizania palustris</name>
    <name type="common">Northern wild rice</name>
    <dbReference type="NCBI Taxonomy" id="103762"/>
    <lineage>
        <taxon>Eukaryota</taxon>
        <taxon>Viridiplantae</taxon>
        <taxon>Streptophyta</taxon>
        <taxon>Embryophyta</taxon>
        <taxon>Tracheophyta</taxon>
        <taxon>Spermatophyta</taxon>
        <taxon>Magnoliopsida</taxon>
        <taxon>Liliopsida</taxon>
        <taxon>Poales</taxon>
        <taxon>Poaceae</taxon>
        <taxon>BOP clade</taxon>
        <taxon>Oryzoideae</taxon>
        <taxon>Oryzeae</taxon>
        <taxon>Zizaniinae</taxon>
        <taxon>Zizania</taxon>
    </lineage>
</organism>
<dbReference type="EMBL" id="JAAALK010000290">
    <property type="protein sequence ID" value="KAG8047857.1"/>
    <property type="molecule type" value="Genomic_DNA"/>
</dbReference>
<reference evidence="1" key="2">
    <citation type="submission" date="2021-02" db="EMBL/GenBank/DDBJ databases">
        <authorList>
            <person name="Kimball J.A."/>
            <person name="Haas M.W."/>
            <person name="Macchietto M."/>
            <person name="Kono T."/>
            <person name="Duquette J."/>
            <person name="Shao M."/>
        </authorList>
    </citation>
    <scope>NUCLEOTIDE SEQUENCE</scope>
    <source>
        <tissue evidence="1">Fresh leaf tissue</tissue>
    </source>
</reference>
<gene>
    <name evidence="1" type="ORF">GUJ93_ZPchr0008g11640</name>
</gene>
<reference evidence="1" key="1">
    <citation type="journal article" date="2021" name="bioRxiv">
        <title>Whole Genome Assembly and Annotation of Northern Wild Rice, Zizania palustris L., Supports a Whole Genome Duplication in the Zizania Genus.</title>
        <authorList>
            <person name="Haas M."/>
            <person name="Kono T."/>
            <person name="Macchietto M."/>
            <person name="Millas R."/>
            <person name="McGilp L."/>
            <person name="Shao M."/>
            <person name="Duquette J."/>
            <person name="Hirsch C.N."/>
            <person name="Kimball J."/>
        </authorList>
    </citation>
    <scope>NUCLEOTIDE SEQUENCE</scope>
    <source>
        <tissue evidence="1">Fresh leaf tissue</tissue>
    </source>
</reference>